<evidence type="ECO:0000313" key="1">
    <source>
        <dbReference type="EMBL" id="KAK3270246.1"/>
    </source>
</evidence>
<accession>A0AAE0G3I6</accession>
<dbReference type="EMBL" id="LGRX02010505">
    <property type="protein sequence ID" value="KAK3270246.1"/>
    <property type="molecule type" value="Genomic_DNA"/>
</dbReference>
<reference evidence="1 2" key="1">
    <citation type="journal article" date="2015" name="Genome Biol. Evol.">
        <title>Comparative Genomics of a Bacterivorous Green Alga Reveals Evolutionary Causalities and Consequences of Phago-Mixotrophic Mode of Nutrition.</title>
        <authorList>
            <person name="Burns J.A."/>
            <person name="Paasch A."/>
            <person name="Narechania A."/>
            <person name="Kim E."/>
        </authorList>
    </citation>
    <scope>NUCLEOTIDE SEQUENCE [LARGE SCALE GENOMIC DNA]</scope>
    <source>
        <strain evidence="1 2">PLY_AMNH</strain>
    </source>
</reference>
<gene>
    <name evidence="1" type="ORF">CYMTET_21351</name>
</gene>
<organism evidence="1 2">
    <name type="scientific">Cymbomonas tetramitiformis</name>
    <dbReference type="NCBI Taxonomy" id="36881"/>
    <lineage>
        <taxon>Eukaryota</taxon>
        <taxon>Viridiplantae</taxon>
        <taxon>Chlorophyta</taxon>
        <taxon>Pyramimonadophyceae</taxon>
        <taxon>Pyramimonadales</taxon>
        <taxon>Pyramimonadaceae</taxon>
        <taxon>Cymbomonas</taxon>
    </lineage>
</organism>
<name>A0AAE0G3I6_9CHLO</name>
<keyword evidence="2" id="KW-1185">Reference proteome</keyword>
<protein>
    <submittedName>
        <fullName evidence="1">Uncharacterized protein</fullName>
    </submittedName>
</protein>
<comment type="caution">
    <text evidence="1">The sequence shown here is derived from an EMBL/GenBank/DDBJ whole genome shotgun (WGS) entry which is preliminary data.</text>
</comment>
<dbReference type="AlphaFoldDB" id="A0AAE0G3I6"/>
<evidence type="ECO:0000313" key="2">
    <source>
        <dbReference type="Proteomes" id="UP001190700"/>
    </source>
</evidence>
<proteinExistence type="predicted"/>
<sequence>MRKGLVTISALGRYTLDEQAQHRICMLVIGGKVKAQVALVVVAGMGEGRWTFMNWGRGAETEVGLQARVKVVVEVGWGRRRRRWGVALGEEGEEEGWRRLIATTVVARVDNICNMRVVKVRDGGVVEEAGEWGGGGGWRRRRGETEGWAGEAAVAGGWQRGQEEEAMVAGVGGDGAAWWWGAGLGAGGGRGWGAESL</sequence>
<dbReference type="Proteomes" id="UP001190700">
    <property type="component" value="Unassembled WGS sequence"/>
</dbReference>